<accession>D6ZDT9</accession>
<keyword evidence="9" id="KW-1185">Reference proteome</keyword>
<evidence type="ECO:0000256" key="1">
    <source>
        <dbReference type="ARBA" id="ARBA00022491"/>
    </source>
</evidence>
<keyword evidence="2" id="KW-0805">Transcription regulation</keyword>
<dbReference type="Proteomes" id="UP000002247">
    <property type="component" value="Chromosome"/>
</dbReference>
<dbReference type="eggNOG" id="COG1917">
    <property type="taxonomic scope" value="Bacteria"/>
</dbReference>
<dbReference type="InterPro" id="IPR018062">
    <property type="entry name" value="HTH_AraC-typ_CS"/>
</dbReference>
<evidence type="ECO:0000256" key="5">
    <source>
        <dbReference type="ARBA" id="ARBA00074140"/>
    </source>
</evidence>
<keyword evidence="3" id="KW-0238">DNA-binding</keyword>
<dbReference type="Pfam" id="PF12833">
    <property type="entry name" value="HTH_18"/>
    <property type="match status" value="1"/>
</dbReference>
<dbReference type="SMART" id="SM00342">
    <property type="entry name" value="HTH_ARAC"/>
    <property type="match status" value="1"/>
</dbReference>
<dbReference type="PANTHER" id="PTHR11019:SF199">
    <property type="entry name" value="HTH-TYPE TRANSCRIPTIONAL REGULATOR NIMR"/>
    <property type="match status" value="1"/>
</dbReference>
<dbReference type="Gene3D" id="1.10.10.60">
    <property type="entry name" value="Homeodomain-like"/>
    <property type="match status" value="1"/>
</dbReference>
<organism evidence="8 9">
    <name type="scientific">Segniliparus rotundus (strain ATCC BAA-972 / CDC 1076 / CIP 108378 / DSM 44985 / JCM 13578)</name>
    <dbReference type="NCBI Taxonomy" id="640132"/>
    <lineage>
        <taxon>Bacteria</taxon>
        <taxon>Bacillati</taxon>
        <taxon>Actinomycetota</taxon>
        <taxon>Actinomycetes</taxon>
        <taxon>Mycobacteriales</taxon>
        <taxon>Segniliparaceae</taxon>
        <taxon>Segniliparus</taxon>
    </lineage>
</organism>
<dbReference type="FunFam" id="1.10.10.60:FF:000132">
    <property type="entry name" value="AraC family transcriptional regulator"/>
    <property type="match status" value="1"/>
</dbReference>
<dbReference type="PROSITE" id="PS00041">
    <property type="entry name" value="HTH_ARAC_FAMILY_1"/>
    <property type="match status" value="1"/>
</dbReference>
<dbReference type="SUPFAM" id="SSF51182">
    <property type="entry name" value="RmlC-like cupins"/>
    <property type="match status" value="1"/>
</dbReference>
<evidence type="ECO:0000256" key="3">
    <source>
        <dbReference type="ARBA" id="ARBA00023125"/>
    </source>
</evidence>
<dbReference type="HOGENOM" id="CLU_000445_87_2_11"/>
<dbReference type="EMBL" id="CP001958">
    <property type="protein sequence ID" value="ADG99346.1"/>
    <property type="molecule type" value="Genomic_DNA"/>
</dbReference>
<dbReference type="KEGG" id="srt:Srot_2917"/>
<dbReference type="AlphaFoldDB" id="D6ZDT9"/>
<dbReference type="InterPro" id="IPR009057">
    <property type="entry name" value="Homeodomain-like_sf"/>
</dbReference>
<evidence type="ECO:0000313" key="8">
    <source>
        <dbReference type="EMBL" id="ADG99346.1"/>
    </source>
</evidence>
<reference evidence="8 9" key="1">
    <citation type="journal article" date="2010" name="Stand. Genomic Sci.">
        <title>Complete genome sequence of Segniliparus rotundus type strain (CDC 1076).</title>
        <authorList>
            <person name="Sikorski J."/>
            <person name="Lapidus A."/>
            <person name="Copeland A."/>
            <person name="Misra M."/>
            <person name="Glavina Del Rio T."/>
            <person name="Nolan M."/>
            <person name="Lucas S."/>
            <person name="Chen F."/>
            <person name="Tice H."/>
            <person name="Cheng J.F."/>
            <person name="Jando M."/>
            <person name="Schneider S."/>
            <person name="Bruce D."/>
            <person name="Goodwin L."/>
            <person name="Pitluck S."/>
            <person name="Liolios K."/>
            <person name="Mikhailova N."/>
            <person name="Pati A."/>
            <person name="Ivanova N."/>
            <person name="Mavromatis K."/>
            <person name="Chen A."/>
            <person name="Palaniappan K."/>
            <person name="Chertkov O."/>
            <person name="Land M."/>
            <person name="Hauser L."/>
            <person name="Chang Y.J."/>
            <person name="Jeffries C.D."/>
            <person name="Brettin T."/>
            <person name="Detter J.C."/>
            <person name="Han C."/>
            <person name="Rohde M."/>
            <person name="Goker M."/>
            <person name="Bristow J."/>
            <person name="Eisen J.A."/>
            <person name="Markowitz V."/>
            <person name="Hugenholtz P."/>
            <person name="Kyrpides N.C."/>
            <person name="Klenk H.P."/>
        </authorList>
    </citation>
    <scope>NUCLEOTIDE SEQUENCE [LARGE SCALE GENOMIC DNA]</scope>
    <source>
        <strain evidence="9">ATCC BAA-972 / CDC 1076 / CIP 108378 / DSM 44985 / JCM 13578</strain>
    </source>
</reference>
<dbReference type="InterPro" id="IPR003313">
    <property type="entry name" value="AraC-bd"/>
</dbReference>
<gene>
    <name evidence="8" type="ordered locus">Srot_2917</name>
</gene>
<dbReference type="InterPro" id="IPR014710">
    <property type="entry name" value="RmlC-like_jellyroll"/>
</dbReference>
<dbReference type="STRING" id="640132.Srot_2917"/>
<feature type="domain" description="HTH araC/xylS-type" evidence="7">
    <location>
        <begin position="157"/>
        <end position="253"/>
    </location>
</feature>
<sequence length="253" mass="27239">MDDLLAASRGAMVLGDVRLPSGHWFPEHVHADHHQLVWAARGVVAVAVGGARWVLPTTRALWLPAGTVHRTGAMGGAVLRGVFCPAQHASRACSPLDWRTPQLVKVGSLLRELLGYLLRADLAADARERAESVLFDLLEPMAVIPVRAPMPREPRAARLAKRLVAHPSRAATLRDLAGECGLSERTLARIWAAETGLSFGQWRAQARLRAALPLLAEGATVERVAERIGYSSASAFAAAFRRAVGVSPGQYFS</sequence>
<evidence type="ECO:0000256" key="4">
    <source>
        <dbReference type="ARBA" id="ARBA00023163"/>
    </source>
</evidence>
<keyword evidence="1" id="KW-0678">Repressor</keyword>
<dbReference type="GO" id="GO:0043565">
    <property type="term" value="F:sequence-specific DNA binding"/>
    <property type="evidence" value="ECO:0007669"/>
    <property type="project" value="InterPro"/>
</dbReference>
<keyword evidence="4" id="KW-0804">Transcription</keyword>
<dbReference type="eggNOG" id="COG2207">
    <property type="taxonomic scope" value="Bacteria"/>
</dbReference>
<dbReference type="Pfam" id="PF02311">
    <property type="entry name" value="AraC_binding"/>
    <property type="match status" value="1"/>
</dbReference>
<evidence type="ECO:0000313" key="9">
    <source>
        <dbReference type="Proteomes" id="UP000002247"/>
    </source>
</evidence>
<dbReference type="GO" id="GO:0003700">
    <property type="term" value="F:DNA-binding transcription factor activity"/>
    <property type="evidence" value="ECO:0007669"/>
    <property type="project" value="InterPro"/>
</dbReference>
<dbReference type="PROSITE" id="PS01124">
    <property type="entry name" value="HTH_ARAC_FAMILY_2"/>
    <property type="match status" value="1"/>
</dbReference>
<name>D6ZDT9_SEGRD</name>
<evidence type="ECO:0000256" key="6">
    <source>
        <dbReference type="ARBA" id="ARBA00079449"/>
    </source>
</evidence>
<evidence type="ECO:0000256" key="2">
    <source>
        <dbReference type="ARBA" id="ARBA00023015"/>
    </source>
</evidence>
<dbReference type="PANTHER" id="PTHR11019">
    <property type="entry name" value="HTH-TYPE TRANSCRIPTIONAL REGULATOR NIMR"/>
    <property type="match status" value="1"/>
</dbReference>
<dbReference type="InterPro" id="IPR011051">
    <property type="entry name" value="RmlC_Cupin_sf"/>
</dbReference>
<dbReference type="PRINTS" id="PR00032">
    <property type="entry name" value="HTHARAC"/>
</dbReference>
<protein>
    <recommendedName>
        <fullName evidence="5">HTH-type transcriptional regulator RipA</fullName>
    </recommendedName>
    <alternativeName>
        <fullName evidence="6">Repressor of iron proteins A</fullName>
    </alternativeName>
</protein>
<dbReference type="InterPro" id="IPR018060">
    <property type="entry name" value="HTH_AraC"/>
</dbReference>
<evidence type="ECO:0000259" key="7">
    <source>
        <dbReference type="PROSITE" id="PS01124"/>
    </source>
</evidence>
<dbReference type="SUPFAM" id="SSF46689">
    <property type="entry name" value="Homeodomain-like"/>
    <property type="match status" value="1"/>
</dbReference>
<dbReference type="RefSeq" id="WP_013139795.1">
    <property type="nucleotide sequence ID" value="NC_014168.1"/>
</dbReference>
<dbReference type="InterPro" id="IPR020449">
    <property type="entry name" value="Tscrpt_reg_AraC-type_HTH"/>
</dbReference>
<proteinExistence type="predicted"/>
<dbReference type="Gene3D" id="2.60.120.10">
    <property type="entry name" value="Jelly Rolls"/>
    <property type="match status" value="1"/>
</dbReference>